<keyword evidence="8" id="KW-0406">Ion transport</keyword>
<keyword evidence="6 12" id="KW-1133">Transmembrane helix</keyword>
<sequence>MSIPKKFGRTLMNSAFTVIDWSIFFAYFLVLTFTSVLLSRMNVKSTRDYFVGGNTVPMFAVAMSVLATSQSAATFLGGPEYSYGKDLTFIGFYISAFLAVIFVAKVLIPRFYAINAVTVYELLEVRYGSRAKKQAGVMFLIGRLFASGARLYIGALAISMILFLDITPTHVAISIGILMLGALAYAYFGGVKSVIFSDIIQAVTYIGAGIAVLIYLYMSLDADFGTVYNTLEANNKLQLLDWSMSGGFSVWALMGGWLLLNIAAYGLDQDMTQRALSCKDAKTAQRSLMMSIYLTIPVAILFLFIGLLLYLFYQHPELSHLSTEVVQKFEGEKITIFMYYILHEMPEGMRGLVTVGAVAAALSSSNSVLGAMSSVAIEDLYRPWKEGKEAHTKVEEMHFVKAGRNAVLFFAVALSAMAMLSYYWQRYTELPLLSFALGVMAFAYTGLLGVFGAAIFTNRGNAMTVPLALIGGFLTVLLLQPYVLGESLGELIGFKLGFAWQILAGTFVAFAVMVSGKSK</sequence>
<feature type="transmembrane region" description="Helical" evidence="12">
    <location>
        <begin position="463"/>
        <end position="484"/>
    </location>
</feature>
<feature type="transmembrane region" description="Helical" evidence="12">
    <location>
        <begin position="15"/>
        <end position="37"/>
    </location>
</feature>
<evidence type="ECO:0000256" key="6">
    <source>
        <dbReference type="ARBA" id="ARBA00022989"/>
    </source>
</evidence>
<dbReference type="Pfam" id="PF00474">
    <property type="entry name" value="SSF"/>
    <property type="match status" value="1"/>
</dbReference>
<dbReference type="CDD" id="cd11493">
    <property type="entry name" value="SLC5sbd_NIS-like_u1"/>
    <property type="match status" value="1"/>
</dbReference>
<evidence type="ECO:0000256" key="12">
    <source>
        <dbReference type="SAM" id="Phobius"/>
    </source>
</evidence>
<dbReference type="EMBL" id="CACVAS010000117">
    <property type="protein sequence ID" value="CAA6822070.1"/>
    <property type="molecule type" value="Genomic_DNA"/>
</dbReference>
<proteinExistence type="inferred from homology"/>
<dbReference type="Gene3D" id="1.20.1730.10">
    <property type="entry name" value="Sodium/glucose cotransporter"/>
    <property type="match status" value="1"/>
</dbReference>
<dbReference type="AlphaFoldDB" id="A0A6S6TZ29"/>
<evidence type="ECO:0000313" key="13">
    <source>
        <dbReference type="EMBL" id="CAA6822070.1"/>
    </source>
</evidence>
<evidence type="ECO:0000256" key="9">
    <source>
        <dbReference type="ARBA" id="ARBA00023136"/>
    </source>
</evidence>
<evidence type="ECO:0000256" key="11">
    <source>
        <dbReference type="RuleBase" id="RU362091"/>
    </source>
</evidence>
<dbReference type="PROSITE" id="PS50283">
    <property type="entry name" value="NA_SOLUT_SYMP_3"/>
    <property type="match status" value="1"/>
</dbReference>
<evidence type="ECO:0000256" key="1">
    <source>
        <dbReference type="ARBA" id="ARBA00004651"/>
    </source>
</evidence>
<feature type="transmembrane region" description="Helical" evidence="12">
    <location>
        <begin position="352"/>
        <end position="377"/>
    </location>
</feature>
<comment type="similarity">
    <text evidence="2 11">Belongs to the sodium:solute symporter (SSF) (TC 2.A.21) family.</text>
</comment>
<dbReference type="PANTHER" id="PTHR42985">
    <property type="entry name" value="SODIUM-COUPLED MONOCARBOXYLATE TRANSPORTER"/>
    <property type="match status" value="1"/>
</dbReference>
<dbReference type="InterPro" id="IPR051163">
    <property type="entry name" value="Sodium:Solute_Symporter_SSF"/>
</dbReference>
<evidence type="ECO:0000256" key="3">
    <source>
        <dbReference type="ARBA" id="ARBA00022448"/>
    </source>
</evidence>
<feature type="transmembrane region" description="Helical" evidence="12">
    <location>
        <begin position="140"/>
        <end position="164"/>
    </location>
</feature>
<protein>
    <recommendedName>
        <fullName evidence="14">Sodium:solute symporter</fullName>
    </recommendedName>
</protein>
<reference evidence="13" key="1">
    <citation type="submission" date="2020-01" db="EMBL/GenBank/DDBJ databases">
        <authorList>
            <person name="Meier V. D."/>
            <person name="Meier V D."/>
        </authorList>
    </citation>
    <scope>NUCLEOTIDE SEQUENCE</scope>
    <source>
        <strain evidence="13">HLG_WM_MAG_01</strain>
    </source>
</reference>
<accession>A0A6S6TZ29</accession>
<feature type="transmembrane region" description="Helical" evidence="12">
    <location>
        <begin position="49"/>
        <end position="67"/>
    </location>
</feature>
<evidence type="ECO:0000256" key="5">
    <source>
        <dbReference type="ARBA" id="ARBA00022692"/>
    </source>
</evidence>
<dbReference type="GO" id="GO:0006814">
    <property type="term" value="P:sodium ion transport"/>
    <property type="evidence" value="ECO:0007669"/>
    <property type="project" value="UniProtKB-KW"/>
</dbReference>
<dbReference type="GO" id="GO:0015293">
    <property type="term" value="F:symporter activity"/>
    <property type="evidence" value="ECO:0007669"/>
    <property type="project" value="TreeGrafter"/>
</dbReference>
<dbReference type="InterPro" id="IPR038377">
    <property type="entry name" value="Na/Glc_symporter_sf"/>
</dbReference>
<evidence type="ECO:0000256" key="7">
    <source>
        <dbReference type="ARBA" id="ARBA00023053"/>
    </source>
</evidence>
<dbReference type="InterPro" id="IPR001734">
    <property type="entry name" value="Na/solute_symporter"/>
</dbReference>
<evidence type="ECO:0000256" key="2">
    <source>
        <dbReference type="ARBA" id="ARBA00006434"/>
    </source>
</evidence>
<evidence type="ECO:0000256" key="4">
    <source>
        <dbReference type="ARBA" id="ARBA00022475"/>
    </source>
</evidence>
<dbReference type="PANTHER" id="PTHR42985:SF47">
    <property type="entry name" value="INTEGRAL MEMBRANE TRANSPORT PROTEIN"/>
    <property type="match status" value="1"/>
</dbReference>
<evidence type="ECO:0000256" key="10">
    <source>
        <dbReference type="ARBA" id="ARBA00023201"/>
    </source>
</evidence>
<evidence type="ECO:0008006" key="14">
    <source>
        <dbReference type="Google" id="ProtNLM"/>
    </source>
</evidence>
<feature type="transmembrane region" description="Helical" evidence="12">
    <location>
        <begin position="496"/>
        <end position="514"/>
    </location>
</feature>
<feature type="transmembrane region" description="Helical" evidence="12">
    <location>
        <begin position="406"/>
        <end position="424"/>
    </location>
</feature>
<feature type="transmembrane region" description="Helical" evidence="12">
    <location>
        <begin position="430"/>
        <end position="456"/>
    </location>
</feature>
<feature type="transmembrane region" description="Helical" evidence="12">
    <location>
        <begin position="248"/>
        <end position="267"/>
    </location>
</feature>
<feature type="transmembrane region" description="Helical" evidence="12">
    <location>
        <begin position="170"/>
        <end position="188"/>
    </location>
</feature>
<evidence type="ECO:0000256" key="8">
    <source>
        <dbReference type="ARBA" id="ARBA00023065"/>
    </source>
</evidence>
<organism evidence="13">
    <name type="scientific">uncultured Sulfurovum sp</name>
    <dbReference type="NCBI Taxonomy" id="269237"/>
    <lineage>
        <taxon>Bacteria</taxon>
        <taxon>Pseudomonadati</taxon>
        <taxon>Campylobacterota</taxon>
        <taxon>Epsilonproteobacteria</taxon>
        <taxon>Campylobacterales</taxon>
        <taxon>Sulfurovaceae</taxon>
        <taxon>Sulfurovum</taxon>
        <taxon>environmental samples</taxon>
    </lineage>
</organism>
<feature type="transmembrane region" description="Helical" evidence="12">
    <location>
        <begin position="87"/>
        <end position="108"/>
    </location>
</feature>
<name>A0A6S6TZ29_9BACT</name>
<keyword evidence="5 12" id="KW-0812">Transmembrane</keyword>
<feature type="transmembrane region" description="Helical" evidence="12">
    <location>
        <begin position="195"/>
        <end position="218"/>
    </location>
</feature>
<comment type="subcellular location">
    <subcellularLocation>
        <location evidence="1">Cell membrane</location>
        <topology evidence="1">Multi-pass membrane protein</topology>
    </subcellularLocation>
</comment>
<keyword evidence="9 12" id="KW-0472">Membrane</keyword>
<feature type="transmembrane region" description="Helical" evidence="12">
    <location>
        <begin position="288"/>
        <end position="313"/>
    </location>
</feature>
<dbReference type="GO" id="GO:0005886">
    <property type="term" value="C:plasma membrane"/>
    <property type="evidence" value="ECO:0007669"/>
    <property type="project" value="UniProtKB-SubCell"/>
</dbReference>
<keyword evidence="7" id="KW-0915">Sodium</keyword>
<keyword evidence="4" id="KW-1003">Cell membrane</keyword>
<keyword evidence="3" id="KW-0813">Transport</keyword>
<keyword evidence="10" id="KW-0739">Sodium transport</keyword>
<gene>
    <name evidence="13" type="ORF">HELGO_WM742</name>
</gene>